<dbReference type="GO" id="GO:0099160">
    <property type="term" value="C:postsynaptic intermediate filament cytoskeleton"/>
    <property type="evidence" value="ECO:0007669"/>
    <property type="project" value="TreeGrafter"/>
</dbReference>
<evidence type="ECO:0000313" key="8">
    <source>
        <dbReference type="Proteomes" id="UP001177744"/>
    </source>
</evidence>
<feature type="domain" description="IF rod" evidence="6">
    <location>
        <begin position="1"/>
        <end position="92"/>
    </location>
</feature>
<dbReference type="GO" id="GO:0033693">
    <property type="term" value="P:neurofilament bundle assembly"/>
    <property type="evidence" value="ECO:0007669"/>
    <property type="project" value="TreeGrafter"/>
</dbReference>
<dbReference type="GO" id="GO:0005882">
    <property type="term" value="C:intermediate filament"/>
    <property type="evidence" value="ECO:0007669"/>
    <property type="project" value="UniProtKB-KW"/>
</dbReference>
<evidence type="ECO:0000313" key="7">
    <source>
        <dbReference type="EMBL" id="KAK1341075.1"/>
    </source>
</evidence>
<dbReference type="PANTHER" id="PTHR45652">
    <property type="entry name" value="GLIAL FIBRILLARY ACIDIC PROTEIN"/>
    <property type="match status" value="1"/>
</dbReference>
<dbReference type="GO" id="GO:0030424">
    <property type="term" value="C:axon"/>
    <property type="evidence" value="ECO:0007669"/>
    <property type="project" value="TreeGrafter"/>
</dbReference>
<name>A0AA40I1W8_CNENI</name>
<comment type="caution">
    <text evidence="7">The sequence shown here is derived from an EMBL/GenBank/DDBJ whole genome shotgun (WGS) entry which is preliminary data.</text>
</comment>
<accession>A0AA40I1W8</accession>
<keyword evidence="8" id="KW-1185">Reference proteome</keyword>
<evidence type="ECO:0000256" key="3">
    <source>
        <dbReference type="ARBA" id="ARBA00022754"/>
    </source>
</evidence>
<comment type="subcellular location">
    <subcellularLocation>
        <location evidence="1">Cytoplasm</location>
    </subcellularLocation>
</comment>
<organism evidence="7 8">
    <name type="scientific">Cnephaeus nilssonii</name>
    <name type="common">Northern bat</name>
    <name type="synonym">Eptesicus nilssonii</name>
    <dbReference type="NCBI Taxonomy" id="3371016"/>
    <lineage>
        <taxon>Eukaryota</taxon>
        <taxon>Metazoa</taxon>
        <taxon>Chordata</taxon>
        <taxon>Craniata</taxon>
        <taxon>Vertebrata</taxon>
        <taxon>Euteleostomi</taxon>
        <taxon>Mammalia</taxon>
        <taxon>Eutheria</taxon>
        <taxon>Laurasiatheria</taxon>
        <taxon>Chiroptera</taxon>
        <taxon>Yangochiroptera</taxon>
        <taxon>Vespertilionidae</taxon>
        <taxon>Cnephaeus</taxon>
    </lineage>
</organism>
<reference evidence="7" key="1">
    <citation type="submission" date="2023-06" db="EMBL/GenBank/DDBJ databases">
        <title>Reference genome for the Northern bat (Eptesicus nilssonii), a most northern bat species.</title>
        <authorList>
            <person name="Laine V.N."/>
            <person name="Pulliainen A.T."/>
            <person name="Lilley T.M."/>
        </authorList>
    </citation>
    <scope>NUCLEOTIDE SEQUENCE</scope>
    <source>
        <strain evidence="7">BLF_Eptnil</strain>
        <tissue evidence="7">Kidney</tissue>
    </source>
</reference>
<feature type="compositionally biased region" description="Basic and acidic residues" evidence="5">
    <location>
        <begin position="201"/>
        <end position="212"/>
    </location>
</feature>
<evidence type="ECO:0000256" key="4">
    <source>
        <dbReference type="ARBA" id="ARBA00023054"/>
    </source>
</evidence>
<dbReference type="PROSITE" id="PS51842">
    <property type="entry name" value="IF_ROD_2"/>
    <property type="match status" value="1"/>
</dbReference>
<feature type="region of interest" description="Disordered" evidence="5">
    <location>
        <begin position="132"/>
        <end position="212"/>
    </location>
</feature>
<keyword evidence="2" id="KW-0963">Cytoplasm</keyword>
<dbReference type="Pfam" id="PF00038">
    <property type="entry name" value="Filament"/>
    <property type="match status" value="1"/>
</dbReference>
<evidence type="ECO:0000256" key="1">
    <source>
        <dbReference type="ARBA" id="ARBA00004496"/>
    </source>
</evidence>
<feature type="compositionally biased region" description="Acidic residues" evidence="5">
    <location>
        <begin position="146"/>
        <end position="186"/>
    </location>
</feature>
<dbReference type="GO" id="GO:0005737">
    <property type="term" value="C:cytoplasm"/>
    <property type="evidence" value="ECO:0007669"/>
    <property type="project" value="UniProtKB-SubCell"/>
</dbReference>
<gene>
    <name evidence="7" type="ORF">QTO34_017477</name>
</gene>
<protein>
    <recommendedName>
        <fullName evidence="6">IF rod domain-containing protein</fullName>
    </recommendedName>
</protein>
<dbReference type="AlphaFoldDB" id="A0AA40I1W8"/>
<dbReference type="Gene3D" id="1.20.5.500">
    <property type="entry name" value="Single helix bin"/>
    <property type="match status" value="1"/>
</dbReference>
<keyword evidence="4" id="KW-0175">Coiled coil</keyword>
<evidence type="ECO:0000256" key="2">
    <source>
        <dbReference type="ARBA" id="ARBA00022490"/>
    </source>
</evidence>
<keyword evidence="3" id="KW-0403">Intermediate filament</keyword>
<dbReference type="InterPro" id="IPR039008">
    <property type="entry name" value="IF_rod_dom"/>
</dbReference>
<evidence type="ECO:0000259" key="6">
    <source>
        <dbReference type="PROSITE" id="PS51842"/>
    </source>
</evidence>
<dbReference type="GO" id="GO:0099184">
    <property type="term" value="F:structural constituent of postsynaptic intermediate filament cytoskeleton"/>
    <property type="evidence" value="ECO:0007669"/>
    <property type="project" value="TreeGrafter"/>
</dbReference>
<dbReference type="InterPro" id="IPR050405">
    <property type="entry name" value="Intermediate_filament"/>
</dbReference>
<dbReference type="PANTHER" id="PTHR45652:SF8">
    <property type="entry name" value="NEUROFILAMENT LIGHT POLYPEPTIDE"/>
    <property type="match status" value="1"/>
</dbReference>
<dbReference type="EMBL" id="JAULJE010000007">
    <property type="protein sequence ID" value="KAK1341075.1"/>
    <property type="molecule type" value="Genomic_DNA"/>
</dbReference>
<proteinExistence type="predicted"/>
<dbReference type="Proteomes" id="UP001177744">
    <property type="component" value="Unassembled WGS sequence"/>
</dbReference>
<sequence>MTISKSQKSLLHCKASEHYRKDIYEKKVHEEEIAELQVQIQYAQISVEMDMFSKSDLSAVLKDIRAQYEKLAAKNMQNAKEWYKSCFTMLTESTAKNTYGVHPAKEEVSESHCLLNHIQEEQIEVEETIEAEKAEEAKDEPPPSEGEAEEEEKEKEVADEEEGGGEEEGAKEEFEDAKEEEEEGEGEEKMPKKLRMRRKMKVLERSKQPRKD</sequence>
<feature type="compositionally biased region" description="Basic and acidic residues" evidence="5">
    <location>
        <begin position="132"/>
        <end position="141"/>
    </location>
</feature>
<evidence type="ECO:0000256" key="5">
    <source>
        <dbReference type="SAM" id="MobiDB-lite"/>
    </source>
</evidence>